<dbReference type="eggNOG" id="COG3524">
    <property type="taxonomic scope" value="Bacteria"/>
</dbReference>
<organism evidence="2 3">
    <name type="scientific">Megalodesulfovibrio gigas (strain ATCC 19364 / DSM 1382 / NCIMB 9332 / VKM B-1759)</name>
    <name type="common">Desulfovibrio gigas</name>
    <dbReference type="NCBI Taxonomy" id="1121448"/>
    <lineage>
        <taxon>Bacteria</taxon>
        <taxon>Pseudomonadati</taxon>
        <taxon>Thermodesulfobacteriota</taxon>
        <taxon>Desulfovibrionia</taxon>
        <taxon>Desulfovibrionales</taxon>
        <taxon>Desulfovibrionaceae</taxon>
        <taxon>Megalodesulfovibrio</taxon>
    </lineage>
</organism>
<name>T2G8V9_MEGG1</name>
<sequence length="394" mass="44745">MRVSRLKRPFFKAMFGKPTTECATQEAQPARPKRRNAKFFLYITVIPSLLCIVYFGFIETDRYLSESRFVVRQQERKSTSSLGVLLQSVGITSAREEAFTAKDFVLSRDALRLIDNSINLRAAFTRDGVDPFSRFNPLNLDDSFEELFAYYSKRVRMEVDLTSSIAILKVEAFTPEDATRINTELLLLAEGLINKLNERARTDTIAFAAQQVEEAEVDAKASALALSAYRDQETLFDPAQQSTMQLQQVFKLQAELITVRGHIAQFRESASESPQMKALQRRAHELQKEIDNEMAKVTGGSDSITQKVIEFERLMLDRDFSDKRLSAALGALEQARSEAQRQQLYLERIVAPNLPDTPIYPKRIRNILTAVGVLIMLYGVVKILMIGLMEHSEQ</sequence>
<feature type="transmembrane region" description="Helical" evidence="1">
    <location>
        <begin position="367"/>
        <end position="388"/>
    </location>
</feature>
<dbReference type="HOGENOM" id="CLU_027864_0_1_7"/>
<dbReference type="STRING" id="1121448.DGI_0833"/>
<accession>T2G8V9</accession>
<evidence type="ECO:0000313" key="2">
    <source>
        <dbReference type="EMBL" id="AGW12728.1"/>
    </source>
</evidence>
<dbReference type="PANTHER" id="PTHR32309:SF13">
    <property type="entry name" value="FERRIC ENTEROBACTIN TRANSPORT PROTEIN FEPE"/>
    <property type="match status" value="1"/>
</dbReference>
<keyword evidence="1" id="KW-0472">Membrane</keyword>
<reference evidence="3" key="2">
    <citation type="submission" date="2013-07" db="EMBL/GenBank/DDBJ databases">
        <authorList>
            <person name="Morais-Silva F.O."/>
            <person name="Rezende A.M."/>
            <person name="Pimentel C."/>
            <person name="Resende D.M."/>
            <person name="Santos C.I."/>
            <person name="Clemente C."/>
            <person name="de Oliveira L.M."/>
            <person name="da Silva S.M."/>
            <person name="Costa D.A."/>
            <person name="Varela-Raposo A."/>
            <person name="Horacio E.C.A."/>
            <person name="Matos M."/>
            <person name="Flores O."/>
            <person name="Ruiz J.C."/>
            <person name="Rodrigues-Pousada C."/>
        </authorList>
    </citation>
    <scope>NUCLEOTIDE SEQUENCE [LARGE SCALE GENOMIC DNA]</scope>
    <source>
        <strain evidence="3">ATCC 19364 / DSM 1382 / NCIMB 9332 / VKM B-1759</strain>
    </source>
</reference>
<protein>
    <submittedName>
        <fullName evidence="2">Putative lipopolysaccharide biosynthesis protein</fullName>
    </submittedName>
</protein>
<dbReference type="InterPro" id="IPR050445">
    <property type="entry name" value="Bact_polysacc_biosynth/exp"/>
</dbReference>
<dbReference type="GO" id="GO:0004713">
    <property type="term" value="F:protein tyrosine kinase activity"/>
    <property type="evidence" value="ECO:0007669"/>
    <property type="project" value="TreeGrafter"/>
</dbReference>
<feature type="transmembrane region" description="Helical" evidence="1">
    <location>
        <begin position="39"/>
        <end position="58"/>
    </location>
</feature>
<keyword evidence="3" id="KW-1185">Reference proteome</keyword>
<dbReference type="KEGG" id="dgg:DGI_0833"/>
<keyword evidence="1" id="KW-1133">Transmembrane helix</keyword>
<gene>
    <name evidence="2" type="ORF">DGI_0833</name>
</gene>
<dbReference type="Proteomes" id="UP000016587">
    <property type="component" value="Chromosome"/>
</dbReference>
<dbReference type="PANTHER" id="PTHR32309">
    <property type="entry name" value="TYROSINE-PROTEIN KINASE"/>
    <property type="match status" value="1"/>
</dbReference>
<dbReference type="GO" id="GO:0005886">
    <property type="term" value="C:plasma membrane"/>
    <property type="evidence" value="ECO:0007669"/>
    <property type="project" value="TreeGrafter"/>
</dbReference>
<keyword evidence="1" id="KW-0812">Transmembrane</keyword>
<evidence type="ECO:0000313" key="3">
    <source>
        <dbReference type="Proteomes" id="UP000016587"/>
    </source>
</evidence>
<evidence type="ECO:0000256" key="1">
    <source>
        <dbReference type="SAM" id="Phobius"/>
    </source>
</evidence>
<dbReference type="AlphaFoldDB" id="T2G8V9"/>
<reference evidence="2 3" key="1">
    <citation type="journal article" date="2013" name="J. Bacteriol.">
        <title>Roles of HynAB and Ech, the only two hydrogenases found in the model sulfate reducer Desulfovibrio gigas.</title>
        <authorList>
            <person name="Morais-Silva F.O."/>
            <person name="Santos C.I."/>
            <person name="Rodrigues R."/>
            <person name="Pereira I.A."/>
            <person name="Rodrigues-Pousada C."/>
        </authorList>
    </citation>
    <scope>NUCLEOTIDE SEQUENCE [LARGE SCALE GENOMIC DNA]</scope>
    <source>
        <strain evidence="3">ATCC 19364 / DSM 1382 / NCIMB 9332 / VKM B-1759</strain>
    </source>
</reference>
<dbReference type="PATRIC" id="fig|1121448.10.peg.835"/>
<proteinExistence type="predicted"/>
<dbReference type="EMBL" id="CP006585">
    <property type="protein sequence ID" value="AGW12728.1"/>
    <property type="molecule type" value="Genomic_DNA"/>
</dbReference>